<sequence>MSKIEDNLDEISELVQHSKHFDKTEITFREEDWLKHKPRLDKIESKNSSTGIPSDRKSEILFINRTPYLIL</sequence>
<proteinExistence type="predicted"/>
<reference evidence="1 2" key="1">
    <citation type="submission" date="2017-08" db="EMBL/GenBank/DDBJ databases">
        <title>Aliifodinibius alkalisoli sp. nov., isolated from saline alkaline soil.</title>
        <authorList>
            <person name="Liu D."/>
            <person name="Zhang G."/>
        </authorList>
    </citation>
    <scope>NUCLEOTIDE SEQUENCE [LARGE SCALE GENOMIC DNA]</scope>
    <source>
        <strain evidence="1 2">WN023</strain>
    </source>
</reference>
<dbReference type="EMBL" id="NSKE01000005">
    <property type="protein sequence ID" value="PAU94290.1"/>
    <property type="molecule type" value="Genomic_DNA"/>
</dbReference>
<dbReference type="Proteomes" id="UP000218831">
    <property type="component" value="Unassembled WGS sequence"/>
</dbReference>
<organism evidence="1 2">
    <name type="scientific">Fodinibius salipaludis</name>
    <dbReference type="NCBI Taxonomy" id="2032627"/>
    <lineage>
        <taxon>Bacteria</taxon>
        <taxon>Pseudomonadati</taxon>
        <taxon>Balneolota</taxon>
        <taxon>Balneolia</taxon>
        <taxon>Balneolales</taxon>
        <taxon>Balneolaceae</taxon>
        <taxon>Fodinibius</taxon>
    </lineage>
</organism>
<evidence type="ECO:0000313" key="1">
    <source>
        <dbReference type="EMBL" id="PAU94290.1"/>
    </source>
</evidence>
<accession>A0A2A2GAT8</accession>
<evidence type="ECO:0000313" key="2">
    <source>
        <dbReference type="Proteomes" id="UP000218831"/>
    </source>
</evidence>
<protein>
    <submittedName>
        <fullName evidence="1">Uncharacterized protein</fullName>
    </submittedName>
</protein>
<dbReference type="AlphaFoldDB" id="A0A2A2GAT8"/>
<gene>
    <name evidence="1" type="ORF">CK503_08750</name>
</gene>
<keyword evidence="2" id="KW-1185">Reference proteome</keyword>
<name>A0A2A2GAT8_9BACT</name>
<comment type="caution">
    <text evidence="1">The sequence shown here is derived from an EMBL/GenBank/DDBJ whole genome shotgun (WGS) entry which is preliminary data.</text>
</comment>